<protein>
    <submittedName>
        <fullName evidence="1">Uncharacterized protein</fullName>
    </submittedName>
</protein>
<keyword evidence="2" id="KW-1185">Reference proteome</keyword>
<gene>
    <name evidence="1" type="ORF">AYY18_17090</name>
</gene>
<dbReference type="AlphaFoldDB" id="A0A1B8HS12"/>
<comment type="caution">
    <text evidence="1">The sequence shown here is derived from an EMBL/GenBank/DDBJ whole genome shotgun (WGS) entry which is preliminary data.</text>
</comment>
<dbReference type="EMBL" id="LZEY01000008">
    <property type="protein sequence ID" value="OBU12234.1"/>
    <property type="molecule type" value="Genomic_DNA"/>
</dbReference>
<accession>A0A1B8HS12</accession>
<sequence>MIIPKAIFLYYTYRKGLYGKFDSIKQESQRVIGQIVVALRNPDTHQQGEIHHTFLATQYPRLSQDRQSIIWDNIRTSFIQAGYIIDVQHHSNGFSIYLNWKVFPNLPG</sequence>
<reference evidence="2" key="1">
    <citation type="submission" date="2016-06" db="EMBL/GenBank/DDBJ databases">
        <authorList>
            <person name="Butler K."/>
        </authorList>
    </citation>
    <scope>NUCLEOTIDE SEQUENCE [LARGE SCALE GENOMIC DNA]</scope>
    <source>
        <strain evidence="2">GCSL-Mp20</strain>
    </source>
</reference>
<proteinExistence type="predicted"/>
<dbReference type="Proteomes" id="UP000092377">
    <property type="component" value="Unassembled WGS sequence"/>
</dbReference>
<organism evidence="1 2">
    <name type="scientific">Morganella psychrotolerans</name>
    <dbReference type="NCBI Taxonomy" id="368603"/>
    <lineage>
        <taxon>Bacteria</taxon>
        <taxon>Pseudomonadati</taxon>
        <taxon>Pseudomonadota</taxon>
        <taxon>Gammaproteobacteria</taxon>
        <taxon>Enterobacterales</taxon>
        <taxon>Morganellaceae</taxon>
        <taxon>Morganella</taxon>
    </lineage>
</organism>
<evidence type="ECO:0000313" key="2">
    <source>
        <dbReference type="Proteomes" id="UP000092377"/>
    </source>
</evidence>
<name>A0A1B8HS12_9GAMM</name>
<evidence type="ECO:0000313" key="1">
    <source>
        <dbReference type="EMBL" id="OBU12234.1"/>
    </source>
</evidence>